<name>A0A7X2Z864_9BACL</name>
<feature type="chain" id="PRO_5031345900" evidence="4">
    <location>
        <begin position="28"/>
        <end position="354"/>
    </location>
</feature>
<evidence type="ECO:0000256" key="2">
    <source>
        <dbReference type="ARBA" id="ARBA00007639"/>
    </source>
</evidence>
<dbReference type="Proteomes" id="UP000450917">
    <property type="component" value="Unassembled WGS sequence"/>
</dbReference>
<dbReference type="InterPro" id="IPR025997">
    <property type="entry name" value="SBP_2_dom"/>
</dbReference>
<dbReference type="InterPro" id="IPR028082">
    <property type="entry name" value="Peripla_BP_I"/>
</dbReference>
<evidence type="ECO:0000256" key="3">
    <source>
        <dbReference type="ARBA" id="ARBA00022729"/>
    </source>
</evidence>
<evidence type="ECO:0000256" key="4">
    <source>
        <dbReference type="SAM" id="SignalP"/>
    </source>
</evidence>
<dbReference type="PANTHER" id="PTHR46847">
    <property type="entry name" value="D-ALLOSE-BINDING PERIPLASMIC PROTEIN-RELATED"/>
    <property type="match status" value="1"/>
</dbReference>
<proteinExistence type="inferred from homology"/>
<gene>
    <name evidence="6" type="ORF">GNP93_05385</name>
</gene>
<comment type="caution">
    <text evidence="6">The sequence shown here is derived from an EMBL/GenBank/DDBJ whole genome shotgun (WGS) entry which is preliminary data.</text>
</comment>
<dbReference type="RefSeq" id="WP_155614196.1">
    <property type="nucleotide sequence ID" value="NZ_WNZX01000003.1"/>
</dbReference>
<evidence type="ECO:0000313" key="6">
    <source>
        <dbReference type="EMBL" id="MUG70109.1"/>
    </source>
</evidence>
<dbReference type="EMBL" id="WNZX01000003">
    <property type="protein sequence ID" value="MUG70109.1"/>
    <property type="molecule type" value="Genomic_DNA"/>
</dbReference>
<keyword evidence="3 4" id="KW-0732">Signal</keyword>
<evidence type="ECO:0000259" key="5">
    <source>
        <dbReference type="Pfam" id="PF13407"/>
    </source>
</evidence>
<reference evidence="6 7" key="1">
    <citation type="submission" date="2019-11" db="EMBL/GenBank/DDBJ databases">
        <title>Draft genome sequences of five Paenibacillus species of dairy origin.</title>
        <authorList>
            <person name="Olajide A.M."/>
            <person name="Chen S."/>
            <person name="Lapointe G."/>
        </authorList>
    </citation>
    <scope>NUCLEOTIDE SEQUENCE [LARGE SCALE GENOMIC DNA]</scope>
    <source>
        <strain evidence="6 7">2CS3</strain>
    </source>
</reference>
<comment type="subcellular location">
    <subcellularLocation>
        <location evidence="1">Cell envelope</location>
    </subcellularLocation>
</comment>
<keyword evidence="7" id="KW-1185">Reference proteome</keyword>
<comment type="similarity">
    <text evidence="2">Belongs to the bacterial solute-binding protein 2 family.</text>
</comment>
<feature type="domain" description="Periplasmic binding protein" evidence="5">
    <location>
        <begin position="41"/>
        <end position="313"/>
    </location>
</feature>
<dbReference type="Gene3D" id="3.40.50.2300">
    <property type="match status" value="2"/>
</dbReference>
<dbReference type="AlphaFoldDB" id="A0A7X2Z864"/>
<protein>
    <submittedName>
        <fullName evidence="6">Substrate-binding domain-containing protein</fullName>
    </submittedName>
</protein>
<dbReference type="GO" id="GO:0030313">
    <property type="term" value="C:cell envelope"/>
    <property type="evidence" value="ECO:0007669"/>
    <property type="project" value="UniProtKB-SubCell"/>
</dbReference>
<accession>A0A7X2Z864</accession>
<feature type="signal peptide" evidence="4">
    <location>
        <begin position="1"/>
        <end position="27"/>
    </location>
</feature>
<dbReference type="GO" id="GO:0030246">
    <property type="term" value="F:carbohydrate binding"/>
    <property type="evidence" value="ECO:0007669"/>
    <property type="project" value="UniProtKB-ARBA"/>
</dbReference>
<dbReference type="PANTHER" id="PTHR46847:SF1">
    <property type="entry name" value="D-ALLOSE-BINDING PERIPLASMIC PROTEIN-RELATED"/>
    <property type="match status" value="1"/>
</dbReference>
<evidence type="ECO:0000256" key="1">
    <source>
        <dbReference type="ARBA" id="ARBA00004196"/>
    </source>
</evidence>
<dbReference type="Pfam" id="PF13407">
    <property type="entry name" value="Peripla_BP_4"/>
    <property type="match status" value="1"/>
</dbReference>
<dbReference type="SUPFAM" id="SSF53822">
    <property type="entry name" value="Periplasmic binding protein-like I"/>
    <property type="match status" value="1"/>
</dbReference>
<evidence type="ECO:0000313" key="7">
    <source>
        <dbReference type="Proteomes" id="UP000450917"/>
    </source>
</evidence>
<sequence length="354" mass="37942">MKKMGRTVLGLGLIALTLNGCSQPSSAGESGTKGGDNLIIGFSQHRIAGSDWYKMLIEGAKAQAEKQGVTILVTDAGGDAVQQNSDIQNMMSRGAKGIVVNALDPRGIASTVNELEKEGIPLVAVNTRLSPELEKKSYCFVAEDQLDTAASAGKELARKIAQKYSKDEKVKLAVIGGYSGESTTALRQEGFLKGFNGYFEANPGHKIEILPIRYGEWLPDKARVPVQQIATANPDLKAVFSMSDVMHAGIEQGLREAGVLDKVIIVSYDGAMALAKKMMDEPNGPLQATVSNSPYLQGATAVQMAIDAVKGNKTSCPGGARYTENVLITPENAKQFYDPNISYYYSKESLTKLQ</sequence>
<organism evidence="6 7">
    <name type="scientific">Paenibacillus validus</name>
    <dbReference type="NCBI Taxonomy" id="44253"/>
    <lineage>
        <taxon>Bacteria</taxon>
        <taxon>Bacillati</taxon>
        <taxon>Bacillota</taxon>
        <taxon>Bacilli</taxon>
        <taxon>Bacillales</taxon>
        <taxon>Paenibacillaceae</taxon>
        <taxon>Paenibacillus</taxon>
    </lineage>
</organism>